<dbReference type="Proteomes" id="UP000295264">
    <property type="component" value="Unassembled WGS sequence"/>
</dbReference>
<name>A0A484GI65_SOUCH</name>
<sequence length="70" mass="7847">FNPFRATEERPWGWNTSFPRDKVLHSCAGFIASCGIIFLRSGLNACTFVLPKLVRHRAPGQPSHHLFPVG</sequence>
<gene>
    <name evidence="1" type="ORF">DBR06_SOUSAS2810109</name>
</gene>
<dbReference type="EMBL" id="QWLN02007615">
    <property type="protein sequence ID" value="TEA35235.1"/>
    <property type="molecule type" value="Genomic_DNA"/>
</dbReference>
<reference evidence="1 2" key="1">
    <citation type="journal article" date="2018" name="Genomics">
        <title>Molecular footprints of inshore aquatic adaptation in Indo-Pacific humpback dolphin (Sousa chinensis).</title>
        <authorList>
            <person name="Ming Y."/>
            <person name="Jian J."/>
            <person name="Yu F."/>
            <person name="Yu X."/>
            <person name="Wang J."/>
            <person name="Liu W."/>
        </authorList>
    </citation>
    <scope>NUCLEOTIDE SEQUENCE [LARGE SCALE GENOMIC DNA]</scope>
    <source>
        <strain evidence="1">MY-2018</strain>
        <tissue evidence="1">Skin</tissue>
    </source>
</reference>
<evidence type="ECO:0000313" key="1">
    <source>
        <dbReference type="EMBL" id="TEA35235.1"/>
    </source>
</evidence>
<comment type="caution">
    <text evidence="1">The sequence shown here is derived from an EMBL/GenBank/DDBJ whole genome shotgun (WGS) entry which is preliminary data.</text>
</comment>
<evidence type="ECO:0000313" key="2">
    <source>
        <dbReference type="Proteomes" id="UP000295264"/>
    </source>
</evidence>
<feature type="non-terminal residue" evidence="1">
    <location>
        <position position="1"/>
    </location>
</feature>
<proteinExistence type="predicted"/>
<organism evidence="1 2">
    <name type="scientific">Sousa chinensis</name>
    <name type="common">Indo-pacific humpbacked dolphin</name>
    <name type="synonym">Steno chinensis</name>
    <dbReference type="NCBI Taxonomy" id="103600"/>
    <lineage>
        <taxon>Eukaryota</taxon>
        <taxon>Metazoa</taxon>
        <taxon>Chordata</taxon>
        <taxon>Craniata</taxon>
        <taxon>Vertebrata</taxon>
        <taxon>Euteleostomi</taxon>
        <taxon>Mammalia</taxon>
        <taxon>Eutheria</taxon>
        <taxon>Laurasiatheria</taxon>
        <taxon>Artiodactyla</taxon>
        <taxon>Whippomorpha</taxon>
        <taxon>Cetacea</taxon>
        <taxon>Odontoceti</taxon>
        <taxon>Delphinidae</taxon>
        <taxon>Sousa</taxon>
    </lineage>
</organism>
<accession>A0A484GI65</accession>
<dbReference type="AlphaFoldDB" id="A0A484GI65"/>
<protein>
    <submittedName>
        <fullName evidence="1">Uncharacterized protein</fullName>
    </submittedName>
</protein>
<feature type="non-terminal residue" evidence="1">
    <location>
        <position position="70"/>
    </location>
</feature>
<keyword evidence="2" id="KW-1185">Reference proteome</keyword>